<reference evidence="1" key="2">
    <citation type="submission" date="2021-08" db="EMBL/GenBank/DDBJ databases">
        <authorList>
            <person name="Tani A."/>
            <person name="Ola A."/>
            <person name="Ogura Y."/>
            <person name="Katsura K."/>
            <person name="Hayashi T."/>
        </authorList>
    </citation>
    <scope>NUCLEOTIDE SEQUENCE</scope>
    <source>
        <strain evidence="1">DSM 23674</strain>
    </source>
</reference>
<name>A0ABQ4TQ30_9HYPH</name>
<evidence type="ECO:0000313" key="1">
    <source>
        <dbReference type="EMBL" id="GJE57406.1"/>
    </source>
</evidence>
<sequence>MMTSHGIAVGNAIAFAQNNLRSEIEDLLTGERGSSLVGFFVGGTKSDDLVAYADESGNAQLSKQNARPEPPASFVFLEDAATLMDTVAKTKGILTIIDLKALAQHVVDVLEKRDPGNA</sequence>
<proteinExistence type="predicted"/>
<evidence type="ECO:0000313" key="2">
    <source>
        <dbReference type="Proteomes" id="UP001055101"/>
    </source>
</evidence>
<protein>
    <submittedName>
        <fullName evidence="1">Uncharacterized protein</fullName>
    </submittedName>
</protein>
<accession>A0ABQ4TQ30</accession>
<dbReference type="EMBL" id="BPRA01000023">
    <property type="protein sequence ID" value="GJE57406.1"/>
    <property type="molecule type" value="Genomic_DNA"/>
</dbReference>
<comment type="caution">
    <text evidence="1">The sequence shown here is derived from an EMBL/GenBank/DDBJ whole genome shotgun (WGS) entry which is preliminary data.</text>
</comment>
<keyword evidence="2" id="KW-1185">Reference proteome</keyword>
<organism evidence="1 2">
    <name type="scientific">Methylobacterium thuringiense</name>
    <dbReference type="NCBI Taxonomy" id="1003091"/>
    <lineage>
        <taxon>Bacteria</taxon>
        <taxon>Pseudomonadati</taxon>
        <taxon>Pseudomonadota</taxon>
        <taxon>Alphaproteobacteria</taxon>
        <taxon>Hyphomicrobiales</taxon>
        <taxon>Methylobacteriaceae</taxon>
        <taxon>Methylobacterium</taxon>
    </lineage>
</organism>
<dbReference type="Proteomes" id="UP001055101">
    <property type="component" value="Unassembled WGS sequence"/>
</dbReference>
<reference evidence="1" key="1">
    <citation type="journal article" date="2021" name="Front. Microbiol.">
        <title>Comprehensive Comparative Genomics and Phenotyping of Methylobacterium Species.</title>
        <authorList>
            <person name="Alessa O."/>
            <person name="Ogura Y."/>
            <person name="Fujitani Y."/>
            <person name="Takami H."/>
            <person name="Hayashi T."/>
            <person name="Sahin N."/>
            <person name="Tani A."/>
        </authorList>
    </citation>
    <scope>NUCLEOTIDE SEQUENCE</scope>
    <source>
        <strain evidence="1">DSM 23674</strain>
    </source>
</reference>
<gene>
    <name evidence="1" type="ORF">EKPJFOCH_3920</name>
</gene>